<dbReference type="EMBL" id="JACTNZ010000011">
    <property type="protein sequence ID" value="KAG5526132.1"/>
    <property type="molecule type" value="Genomic_DNA"/>
</dbReference>
<dbReference type="InterPro" id="IPR003604">
    <property type="entry name" value="Matrin/U1-like-C_Znf_C2H2"/>
</dbReference>
<dbReference type="Gene3D" id="3.30.160.60">
    <property type="entry name" value="Classic Zinc Finger"/>
    <property type="match status" value="2"/>
</dbReference>
<dbReference type="SUPFAM" id="SSF57667">
    <property type="entry name" value="beta-beta-alpha zinc fingers"/>
    <property type="match status" value="2"/>
</dbReference>
<feature type="compositionally biased region" description="Basic and acidic residues" evidence="1">
    <location>
        <begin position="36"/>
        <end position="56"/>
    </location>
</feature>
<comment type="caution">
    <text evidence="3">The sequence shown here is derived from an EMBL/GenBank/DDBJ whole genome shotgun (WGS) entry which is preliminary data.</text>
</comment>
<feature type="domain" description="C2H2-type" evidence="2">
    <location>
        <begin position="201"/>
        <end position="223"/>
    </location>
</feature>
<accession>A0AAV6ICG4</accession>
<dbReference type="PROSITE" id="PS00028">
    <property type="entry name" value="ZINC_FINGER_C2H2_1"/>
    <property type="match status" value="1"/>
</dbReference>
<dbReference type="PANTHER" id="PTHR47487">
    <property type="entry name" value="OS06G0651300 PROTEIN-RELATED"/>
    <property type="match status" value="1"/>
</dbReference>
<dbReference type="PANTHER" id="PTHR47487:SF8">
    <property type="entry name" value="OS08G0270900 PROTEIN"/>
    <property type="match status" value="1"/>
</dbReference>
<dbReference type="InterPro" id="IPR036236">
    <property type="entry name" value="Znf_C2H2_sf"/>
</dbReference>
<proteinExistence type="predicted"/>
<feature type="region of interest" description="Disordered" evidence="1">
    <location>
        <begin position="153"/>
        <end position="193"/>
    </location>
</feature>
<evidence type="ECO:0000313" key="4">
    <source>
        <dbReference type="Proteomes" id="UP000823749"/>
    </source>
</evidence>
<name>A0AAV6ICG4_9ERIC</name>
<protein>
    <recommendedName>
        <fullName evidence="2">C2H2-type domain-containing protein</fullName>
    </recommendedName>
</protein>
<dbReference type="Proteomes" id="UP000823749">
    <property type="component" value="Chromosome 11"/>
</dbReference>
<organism evidence="3 4">
    <name type="scientific">Rhododendron griersonianum</name>
    <dbReference type="NCBI Taxonomy" id="479676"/>
    <lineage>
        <taxon>Eukaryota</taxon>
        <taxon>Viridiplantae</taxon>
        <taxon>Streptophyta</taxon>
        <taxon>Embryophyta</taxon>
        <taxon>Tracheophyta</taxon>
        <taxon>Spermatophyta</taxon>
        <taxon>Magnoliopsida</taxon>
        <taxon>eudicotyledons</taxon>
        <taxon>Gunneridae</taxon>
        <taxon>Pentapetalae</taxon>
        <taxon>asterids</taxon>
        <taxon>Ericales</taxon>
        <taxon>Ericaceae</taxon>
        <taxon>Ericoideae</taxon>
        <taxon>Rhodoreae</taxon>
        <taxon>Rhododendron</taxon>
    </lineage>
</organism>
<dbReference type="Pfam" id="PF12874">
    <property type="entry name" value="zf-met"/>
    <property type="match status" value="2"/>
</dbReference>
<gene>
    <name evidence="3" type="ORF">RHGRI_032418</name>
</gene>
<feature type="compositionally biased region" description="Polar residues" evidence="1">
    <location>
        <begin position="161"/>
        <end position="174"/>
    </location>
</feature>
<dbReference type="GO" id="GO:0008270">
    <property type="term" value="F:zinc ion binding"/>
    <property type="evidence" value="ECO:0007669"/>
    <property type="project" value="InterPro"/>
</dbReference>
<dbReference type="GO" id="GO:0003676">
    <property type="term" value="F:nucleic acid binding"/>
    <property type="evidence" value="ECO:0007669"/>
    <property type="project" value="InterPro"/>
</dbReference>
<dbReference type="InterPro" id="IPR013087">
    <property type="entry name" value="Znf_C2H2_type"/>
</dbReference>
<evidence type="ECO:0000256" key="1">
    <source>
        <dbReference type="SAM" id="MobiDB-lite"/>
    </source>
</evidence>
<keyword evidence="4" id="KW-1185">Reference proteome</keyword>
<evidence type="ECO:0000259" key="2">
    <source>
        <dbReference type="PROSITE" id="PS00028"/>
    </source>
</evidence>
<dbReference type="SMART" id="SM00451">
    <property type="entry name" value="ZnF_U1"/>
    <property type="match status" value="2"/>
</dbReference>
<reference evidence="3" key="1">
    <citation type="submission" date="2020-08" db="EMBL/GenBank/DDBJ databases">
        <title>Plant Genome Project.</title>
        <authorList>
            <person name="Zhang R.-G."/>
        </authorList>
    </citation>
    <scope>NUCLEOTIDE SEQUENCE</scope>
    <source>
        <strain evidence="3">WSP0</strain>
        <tissue evidence="3">Leaf</tissue>
    </source>
</reference>
<dbReference type="AlphaFoldDB" id="A0AAV6ICG4"/>
<sequence length="240" mass="26581">MVMEESKHTKPDIGVELMKAMTFTEEKETAPAIQSKVKEPNVNKENANARELKDESPVAATEQEVRVATVQSNLNSPLWQVKCVEPNLATKEKKTVATGEIKEKTVATAVGESKAVEITDSEKVQREWTCALCQVTTTSEKIFDSHLQGRKHKAQELKASKQVNENEGSSSSVATPEPEETPSVDRPNEDGTKKQEYKFQCTICDVKMHTEITLASHLGGKKHLSKTRQHINDTLGGGFY</sequence>
<evidence type="ECO:0000313" key="3">
    <source>
        <dbReference type="EMBL" id="KAG5526132.1"/>
    </source>
</evidence>
<dbReference type="SMART" id="SM00355">
    <property type="entry name" value="ZnF_C2H2"/>
    <property type="match status" value="2"/>
</dbReference>
<feature type="region of interest" description="Disordered" evidence="1">
    <location>
        <begin position="29"/>
        <end position="60"/>
    </location>
</feature>